<dbReference type="AlphaFoldDB" id="A0AAX6MBS7"/>
<comment type="caution">
    <text evidence="3">The sequence shown here is derived from an EMBL/GenBank/DDBJ whole genome shotgun (WGS) entry which is preliminary data.</text>
</comment>
<dbReference type="Proteomes" id="UP001369815">
    <property type="component" value="Unassembled WGS sequence"/>
</dbReference>
<evidence type="ECO:0000259" key="2">
    <source>
        <dbReference type="Pfam" id="PF13002"/>
    </source>
</evidence>
<dbReference type="Gene3D" id="2.60.40.640">
    <property type="match status" value="1"/>
</dbReference>
<dbReference type="Pfam" id="PF13002">
    <property type="entry name" value="LDB19"/>
    <property type="match status" value="1"/>
</dbReference>
<evidence type="ECO:0000313" key="4">
    <source>
        <dbReference type="Proteomes" id="UP001369815"/>
    </source>
</evidence>
<dbReference type="GO" id="GO:0070086">
    <property type="term" value="P:ubiquitin-dependent endocytosis"/>
    <property type="evidence" value="ECO:0007669"/>
    <property type="project" value="TreeGrafter"/>
</dbReference>
<name>A0AAX6MBS7_9PEZI</name>
<dbReference type="GO" id="GO:0030674">
    <property type="term" value="F:protein-macromolecule adaptor activity"/>
    <property type="evidence" value="ECO:0007669"/>
    <property type="project" value="TreeGrafter"/>
</dbReference>
<accession>A0AAX6MBS7</accession>
<dbReference type="PANTHER" id="PTHR11188">
    <property type="entry name" value="ARRESTIN DOMAIN CONTAINING PROTEIN"/>
    <property type="match status" value="1"/>
</dbReference>
<protein>
    <recommendedName>
        <fullName evidence="2">LDB19 N-terminal domain-containing protein</fullName>
    </recommendedName>
</protein>
<gene>
    <name evidence="3" type="ORF">Daesc_008246</name>
</gene>
<dbReference type="InterPro" id="IPR024391">
    <property type="entry name" value="LDB19_N"/>
</dbReference>
<organism evidence="3 4">
    <name type="scientific">Daldinia eschscholtzii</name>
    <dbReference type="NCBI Taxonomy" id="292717"/>
    <lineage>
        <taxon>Eukaryota</taxon>
        <taxon>Fungi</taxon>
        <taxon>Dikarya</taxon>
        <taxon>Ascomycota</taxon>
        <taxon>Pezizomycotina</taxon>
        <taxon>Sordariomycetes</taxon>
        <taxon>Xylariomycetidae</taxon>
        <taxon>Xylariales</taxon>
        <taxon>Hypoxylaceae</taxon>
        <taxon>Daldinia</taxon>
    </lineage>
</organism>
<dbReference type="InterPro" id="IPR050357">
    <property type="entry name" value="Arrestin_domain-protein"/>
</dbReference>
<dbReference type="PANTHER" id="PTHR11188:SF76">
    <property type="entry name" value="PROTEIN LDB19"/>
    <property type="match status" value="1"/>
</dbReference>
<sequence>MPHRVVDFFRSSNDSIHNIKASVQRRSNPNSRSASRERLTVSSVLETAVDHTQSLISAAPPVKMAEPLKHKDSHSHHRLSFPSLHLGGSKSAKEPPQNPNASLDWKIESPPVVMHGEPESSTGALVSGQLLLDIKEDGFEVEHFSAKLNIHVIQKRPFAGHCQQCSNQTTELKSWTFLSEPTILSKRVHEFPFSVLLDGHLPATTDNSVVAIRYDFFAEAIPRTGPTIKLTKNIDVKRSLQVPELPHHSIRIFPPTNIAASVHFTQVIHPISTNTFTLRLDGIVKHNPDVKTVEYWKLKRLSWKLEENMETVAPACEKHSPKDPETGLPMKKGSKRSDSRTIAHADMHSGWKADYSPSGSIEMEVQYQLAPSAKTVCDMKSEDGTQITHQLVVEMVVVQEYAPTAHPKHITPTGVARILRMHFGVVITERAGLGVSWDNEAPPIYQDVPPSPPSYSCDIPYESVESVEDLMLNRRSQEVGSRAQSPTYEEQTPSSAGADEAAR</sequence>
<feature type="region of interest" description="Disordered" evidence="1">
    <location>
        <begin position="68"/>
        <end position="101"/>
    </location>
</feature>
<dbReference type="GO" id="GO:0031625">
    <property type="term" value="F:ubiquitin protein ligase binding"/>
    <property type="evidence" value="ECO:0007669"/>
    <property type="project" value="TreeGrafter"/>
</dbReference>
<feature type="domain" description="LDB19 N-terminal" evidence="2">
    <location>
        <begin position="151"/>
        <end position="320"/>
    </location>
</feature>
<evidence type="ECO:0000313" key="3">
    <source>
        <dbReference type="EMBL" id="KAK6949923.1"/>
    </source>
</evidence>
<reference evidence="3 4" key="1">
    <citation type="journal article" date="2024" name="Front Chem Biol">
        <title>Unveiling the potential of Daldinia eschscholtzii MFLUCC 19-0629 through bioactivity and bioinformatics studies for enhanced sustainable agriculture production.</title>
        <authorList>
            <person name="Brooks S."/>
            <person name="Weaver J.A."/>
            <person name="Klomchit A."/>
            <person name="Alharthi S.A."/>
            <person name="Onlamun T."/>
            <person name="Nurani R."/>
            <person name="Vong T.K."/>
            <person name="Alberti F."/>
            <person name="Greco C."/>
        </authorList>
    </citation>
    <scope>NUCLEOTIDE SEQUENCE [LARGE SCALE GENOMIC DNA]</scope>
    <source>
        <strain evidence="3">MFLUCC 19-0629</strain>
    </source>
</reference>
<feature type="region of interest" description="Disordered" evidence="1">
    <location>
        <begin position="471"/>
        <end position="503"/>
    </location>
</feature>
<evidence type="ECO:0000256" key="1">
    <source>
        <dbReference type="SAM" id="MobiDB-lite"/>
    </source>
</evidence>
<dbReference type="InterPro" id="IPR014752">
    <property type="entry name" value="Arrestin-like_C"/>
</dbReference>
<feature type="compositionally biased region" description="Polar residues" evidence="1">
    <location>
        <begin position="478"/>
        <end position="495"/>
    </location>
</feature>
<feature type="compositionally biased region" description="Basic and acidic residues" evidence="1">
    <location>
        <begin position="316"/>
        <end position="325"/>
    </location>
</feature>
<proteinExistence type="predicted"/>
<dbReference type="GO" id="GO:0005829">
    <property type="term" value="C:cytosol"/>
    <property type="evidence" value="ECO:0007669"/>
    <property type="project" value="TreeGrafter"/>
</dbReference>
<keyword evidence="4" id="KW-1185">Reference proteome</keyword>
<feature type="region of interest" description="Disordered" evidence="1">
    <location>
        <begin position="315"/>
        <end position="342"/>
    </location>
</feature>
<dbReference type="GO" id="GO:0005886">
    <property type="term" value="C:plasma membrane"/>
    <property type="evidence" value="ECO:0007669"/>
    <property type="project" value="TreeGrafter"/>
</dbReference>
<dbReference type="EMBL" id="JBANMG010000008">
    <property type="protein sequence ID" value="KAK6949923.1"/>
    <property type="molecule type" value="Genomic_DNA"/>
</dbReference>